<evidence type="ECO:0000313" key="8">
    <source>
        <dbReference type="Proteomes" id="UP000655225"/>
    </source>
</evidence>
<dbReference type="GO" id="GO:0016020">
    <property type="term" value="C:membrane"/>
    <property type="evidence" value="ECO:0007669"/>
    <property type="project" value="UniProtKB-SubCell"/>
</dbReference>
<keyword evidence="8" id="KW-1185">Reference proteome</keyword>
<evidence type="ECO:0000256" key="1">
    <source>
        <dbReference type="ARBA" id="ARBA00004606"/>
    </source>
</evidence>
<keyword evidence="6" id="KW-0812">Transmembrane</keyword>
<protein>
    <submittedName>
        <fullName evidence="7">Uncharacterized protein</fullName>
    </submittedName>
</protein>
<reference evidence="7 8" key="1">
    <citation type="submission" date="2020-04" db="EMBL/GenBank/DDBJ databases">
        <title>Plant Genome Project.</title>
        <authorList>
            <person name="Zhang R.-G."/>
        </authorList>
    </citation>
    <scope>NUCLEOTIDE SEQUENCE [LARGE SCALE GENOMIC DNA]</scope>
    <source>
        <strain evidence="7">YNK0</strain>
        <tissue evidence="7">Leaf</tissue>
    </source>
</reference>
<proteinExistence type="predicted"/>
<dbReference type="InterPro" id="IPR044174">
    <property type="entry name" value="BC10-like"/>
</dbReference>
<dbReference type="Proteomes" id="UP000655225">
    <property type="component" value="Unassembled WGS sequence"/>
</dbReference>
<evidence type="ECO:0000256" key="2">
    <source>
        <dbReference type="ARBA" id="ARBA00022676"/>
    </source>
</evidence>
<keyword evidence="4 6" id="KW-0472">Membrane</keyword>
<dbReference type="Pfam" id="PF02485">
    <property type="entry name" value="Branch"/>
    <property type="match status" value="1"/>
</dbReference>
<keyword evidence="5" id="KW-0325">Glycoprotein</keyword>
<name>A0A834YWE7_TETSI</name>
<sequence>MKAAQVWQLGLGNIQIMPAPRHRPPLKRPMWIIVLVSLASLLLIGAYVYPPQSHAGCYIFSSSGCKSISEWLPPVPARELTDEEIAAQVVIRDILKIRPSQSKSPKIAFTFLSPGSLPFEKLWDKFFRGHEDRFSIFVHASREKPVHVSRHFVGQEIRSEKVIWGKISMVDAERRLWQMHFKTRITSILYYFLIVVYHCIASIMCITILWTQMSALLTGRLSVLFERILVVCFLAYIAFWMIAESPNFIFLLINALLFFSFKDPGLHGSGRYSEHMLPEVEKKDFSCAQV</sequence>
<keyword evidence="2" id="KW-0328">Glycosyltransferase</keyword>
<organism evidence="7 8">
    <name type="scientific">Tetracentron sinense</name>
    <name type="common">Spur-leaf</name>
    <dbReference type="NCBI Taxonomy" id="13715"/>
    <lineage>
        <taxon>Eukaryota</taxon>
        <taxon>Viridiplantae</taxon>
        <taxon>Streptophyta</taxon>
        <taxon>Embryophyta</taxon>
        <taxon>Tracheophyta</taxon>
        <taxon>Spermatophyta</taxon>
        <taxon>Magnoliopsida</taxon>
        <taxon>Trochodendrales</taxon>
        <taxon>Trochodendraceae</taxon>
        <taxon>Tetracentron</taxon>
    </lineage>
</organism>
<dbReference type="PANTHER" id="PTHR31042">
    <property type="entry name" value="CORE-2/I-BRANCHING BETA-1,6-N-ACETYLGLUCOSAMINYLTRANSFERASE FAMILY PROTEIN-RELATED"/>
    <property type="match status" value="1"/>
</dbReference>
<comment type="caution">
    <text evidence="7">The sequence shown here is derived from an EMBL/GenBank/DDBJ whole genome shotgun (WGS) entry which is preliminary data.</text>
</comment>
<evidence type="ECO:0000256" key="4">
    <source>
        <dbReference type="ARBA" id="ARBA00023136"/>
    </source>
</evidence>
<dbReference type="AlphaFoldDB" id="A0A834YWE7"/>
<dbReference type="PANTHER" id="PTHR31042:SF150">
    <property type="entry name" value="OS06G0661900 PROTEIN"/>
    <property type="match status" value="1"/>
</dbReference>
<feature type="transmembrane region" description="Helical" evidence="6">
    <location>
        <begin position="30"/>
        <end position="49"/>
    </location>
</feature>
<dbReference type="GO" id="GO:0016757">
    <property type="term" value="F:glycosyltransferase activity"/>
    <property type="evidence" value="ECO:0007669"/>
    <property type="project" value="UniProtKB-KW"/>
</dbReference>
<gene>
    <name evidence="7" type="ORF">HHK36_021156</name>
</gene>
<evidence type="ECO:0000256" key="5">
    <source>
        <dbReference type="ARBA" id="ARBA00023180"/>
    </source>
</evidence>
<keyword evidence="6" id="KW-1133">Transmembrane helix</keyword>
<dbReference type="OrthoDB" id="191334at2759"/>
<evidence type="ECO:0000313" key="7">
    <source>
        <dbReference type="EMBL" id="KAF8392916.1"/>
    </source>
</evidence>
<comment type="subcellular location">
    <subcellularLocation>
        <location evidence="1">Membrane</location>
        <topology evidence="1">Single-pass type II membrane protein</topology>
    </subcellularLocation>
</comment>
<keyword evidence="3" id="KW-0808">Transferase</keyword>
<feature type="transmembrane region" description="Helical" evidence="6">
    <location>
        <begin position="223"/>
        <end position="242"/>
    </location>
</feature>
<accession>A0A834YWE7</accession>
<dbReference type="InterPro" id="IPR003406">
    <property type="entry name" value="Glyco_trans_14"/>
</dbReference>
<feature type="transmembrane region" description="Helical" evidence="6">
    <location>
        <begin position="188"/>
        <end position="211"/>
    </location>
</feature>
<evidence type="ECO:0000256" key="3">
    <source>
        <dbReference type="ARBA" id="ARBA00022679"/>
    </source>
</evidence>
<dbReference type="EMBL" id="JABCRI010000015">
    <property type="protein sequence ID" value="KAF8392916.1"/>
    <property type="molecule type" value="Genomic_DNA"/>
</dbReference>
<evidence type="ECO:0000256" key="6">
    <source>
        <dbReference type="SAM" id="Phobius"/>
    </source>
</evidence>